<evidence type="ECO:0000313" key="3">
    <source>
        <dbReference type="Proteomes" id="UP000265926"/>
    </source>
</evidence>
<protein>
    <submittedName>
        <fullName evidence="2">Type IX secretion system membrane protein PorP/SprF</fullName>
    </submittedName>
</protein>
<dbReference type="EMBL" id="QWGR01000004">
    <property type="protein sequence ID" value="RIJ48808.1"/>
    <property type="molecule type" value="Genomic_DNA"/>
</dbReference>
<feature type="chain" id="PRO_5017383938" evidence="1">
    <location>
        <begin position="31"/>
        <end position="301"/>
    </location>
</feature>
<dbReference type="RefSeq" id="WP_119437728.1">
    <property type="nucleotide sequence ID" value="NZ_QWGR01000004.1"/>
</dbReference>
<reference evidence="2 3" key="1">
    <citation type="submission" date="2018-08" db="EMBL/GenBank/DDBJ databases">
        <title>Pallidiluteibacterium maritimus gen. nov., sp. nov., isolated from coastal sediment.</title>
        <authorList>
            <person name="Zhou L.Y."/>
        </authorList>
    </citation>
    <scope>NUCLEOTIDE SEQUENCE [LARGE SCALE GENOMIC DNA]</scope>
    <source>
        <strain evidence="2 3">XSD2</strain>
    </source>
</reference>
<evidence type="ECO:0000256" key="1">
    <source>
        <dbReference type="SAM" id="SignalP"/>
    </source>
</evidence>
<evidence type="ECO:0000313" key="2">
    <source>
        <dbReference type="EMBL" id="RIJ48808.1"/>
    </source>
</evidence>
<dbReference type="NCBIfam" id="TIGR03519">
    <property type="entry name" value="T9SS_PorP_fam"/>
    <property type="match status" value="1"/>
</dbReference>
<comment type="caution">
    <text evidence="2">The sequence shown here is derived from an EMBL/GenBank/DDBJ whole genome shotgun (WGS) entry which is preliminary data.</text>
</comment>
<dbReference type="AlphaFoldDB" id="A0A399SZ71"/>
<accession>A0A399SZ71</accession>
<dbReference type="Proteomes" id="UP000265926">
    <property type="component" value="Unassembled WGS sequence"/>
</dbReference>
<organism evidence="2 3">
    <name type="scientific">Maribellus luteus</name>
    <dbReference type="NCBI Taxonomy" id="2305463"/>
    <lineage>
        <taxon>Bacteria</taxon>
        <taxon>Pseudomonadati</taxon>
        <taxon>Bacteroidota</taxon>
        <taxon>Bacteroidia</taxon>
        <taxon>Marinilabiliales</taxon>
        <taxon>Prolixibacteraceae</taxon>
        <taxon>Maribellus</taxon>
    </lineage>
</organism>
<name>A0A399SZ71_9BACT</name>
<keyword evidence="1" id="KW-0732">Signal</keyword>
<proteinExistence type="predicted"/>
<sequence>MKAKSRKCVFQQMFVVVALLCLFAGTKVSAQEGAYWMGLSTKNPAAIATPSDWAYGSFSHVALDLGDYGKESYNLVTGSFDYRISPKAGTVGLDFYRTKMDLETASLVKVNYAFDFKVFNSAILSLGISGGTTFYKNELSSYHLYPDDQYDPLYEPAEDQHFKTFNGNIGMFFHSTKLSAGLSVTLQEQIAGEDNLAIDIPAVFTGVLSFKLFDKENFTLTPNVMVDYSDKDYTIIPGIYAEYKNTIWAGYQNGDFEDFHSVMFGVDIKQKFRIGYSYAFNDFLKTETVNIHEFVLGYRLN</sequence>
<keyword evidence="3" id="KW-1185">Reference proteome</keyword>
<dbReference type="Pfam" id="PF11751">
    <property type="entry name" value="PorP_SprF"/>
    <property type="match status" value="1"/>
</dbReference>
<dbReference type="OrthoDB" id="1115564at2"/>
<dbReference type="InterPro" id="IPR019861">
    <property type="entry name" value="PorP/SprF_Bacteroidetes"/>
</dbReference>
<gene>
    <name evidence="2" type="ORF">D1614_09795</name>
</gene>
<feature type="signal peptide" evidence="1">
    <location>
        <begin position="1"/>
        <end position="30"/>
    </location>
</feature>